<dbReference type="OMA" id="MGVTIQH"/>
<dbReference type="PANTHER" id="PTHR11945">
    <property type="entry name" value="MADS BOX PROTEIN"/>
    <property type="match status" value="1"/>
</dbReference>
<dbReference type="Gene3D" id="3.40.1810.10">
    <property type="entry name" value="Transcription factor, MADS-box"/>
    <property type="match status" value="1"/>
</dbReference>
<reference evidence="8" key="2">
    <citation type="submission" date="2013-04" db="UniProtKB">
        <authorList>
            <consortium name="EnsemblPlants"/>
        </authorList>
    </citation>
    <scope>IDENTIFICATION</scope>
</reference>
<feature type="coiled-coil region" evidence="6">
    <location>
        <begin position="97"/>
        <end position="128"/>
    </location>
</feature>
<dbReference type="SMART" id="SM00432">
    <property type="entry name" value="MADS"/>
    <property type="match status" value="1"/>
</dbReference>
<evidence type="ECO:0000256" key="2">
    <source>
        <dbReference type="ARBA" id="ARBA00023015"/>
    </source>
</evidence>
<evidence type="ECO:0000259" key="7">
    <source>
        <dbReference type="PROSITE" id="PS50066"/>
    </source>
</evidence>
<dbReference type="InterPro" id="IPR036879">
    <property type="entry name" value="TF_MADSbox_sf"/>
</dbReference>
<dbReference type="EnsemblPlants" id="OB06G21580.1">
    <property type="protein sequence ID" value="OB06G21580.1"/>
    <property type="gene ID" value="OB06G21580"/>
</dbReference>
<dbReference type="SUPFAM" id="SSF55455">
    <property type="entry name" value="SRF-like"/>
    <property type="match status" value="1"/>
</dbReference>
<dbReference type="GO" id="GO:0046983">
    <property type="term" value="F:protein dimerization activity"/>
    <property type="evidence" value="ECO:0007669"/>
    <property type="project" value="InterPro"/>
</dbReference>
<organism evidence="8">
    <name type="scientific">Oryza brachyantha</name>
    <name type="common">malo sina</name>
    <dbReference type="NCBI Taxonomy" id="4533"/>
    <lineage>
        <taxon>Eukaryota</taxon>
        <taxon>Viridiplantae</taxon>
        <taxon>Streptophyta</taxon>
        <taxon>Embryophyta</taxon>
        <taxon>Tracheophyta</taxon>
        <taxon>Spermatophyta</taxon>
        <taxon>Magnoliopsida</taxon>
        <taxon>Liliopsida</taxon>
        <taxon>Poales</taxon>
        <taxon>Poaceae</taxon>
        <taxon>BOP clade</taxon>
        <taxon>Oryzoideae</taxon>
        <taxon>Oryzeae</taxon>
        <taxon>Oryzinae</taxon>
        <taxon>Oryza</taxon>
    </lineage>
</organism>
<feature type="domain" description="MADS-box" evidence="7">
    <location>
        <begin position="1"/>
        <end position="61"/>
    </location>
</feature>
<comment type="subcellular location">
    <subcellularLocation>
        <location evidence="1">Nucleus</location>
    </subcellularLocation>
</comment>
<evidence type="ECO:0000256" key="3">
    <source>
        <dbReference type="ARBA" id="ARBA00023125"/>
    </source>
</evidence>
<keyword evidence="6" id="KW-0175">Coiled coil</keyword>
<dbReference type="PANTHER" id="PTHR11945:SF629">
    <property type="entry name" value="OS02G0164450 PROTEIN"/>
    <property type="match status" value="1"/>
</dbReference>
<dbReference type="FunFam" id="3.40.1810.10:FF:000006">
    <property type="entry name" value="Agamous-like MADS-box protein AGL62"/>
    <property type="match status" value="1"/>
</dbReference>
<dbReference type="eggNOG" id="KOG0014">
    <property type="taxonomic scope" value="Eukaryota"/>
</dbReference>
<protein>
    <recommendedName>
        <fullName evidence="7">MADS-box domain-containing protein</fullName>
    </recommendedName>
</protein>
<evidence type="ECO:0000256" key="4">
    <source>
        <dbReference type="ARBA" id="ARBA00023163"/>
    </source>
</evidence>
<dbReference type="PROSITE" id="PS50066">
    <property type="entry name" value="MADS_BOX_2"/>
    <property type="match status" value="1"/>
</dbReference>
<evidence type="ECO:0000313" key="9">
    <source>
        <dbReference type="Proteomes" id="UP000006038"/>
    </source>
</evidence>
<dbReference type="Pfam" id="PF00319">
    <property type="entry name" value="SRF-TF"/>
    <property type="match status" value="1"/>
</dbReference>
<accession>J3MDR4</accession>
<dbReference type="GO" id="GO:0000978">
    <property type="term" value="F:RNA polymerase II cis-regulatory region sequence-specific DNA binding"/>
    <property type="evidence" value="ECO:0007669"/>
    <property type="project" value="TreeGrafter"/>
</dbReference>
<dbReference type="InterPro" id="IPR002100">
    <property type="entry name" value="TF_MADSbox"/>
</dbReference>
<evidence type="ECO:0000256" key="6">
    <source>
        <dbReference type="SAM" id="Coils"/>
    </source>
</evidence>
<dbReference type="GO" id="GO:0000981">
    <property type="term" value="F:DNA-binding transcription factor activity, RNA polymerase II-specific"/>
    <property type="evidence" value="ECO:0007669"/>
    <property type="project" value="TreeGrafter"/>
</dbReference>
<dbReference type="AlphaFoldDB" id="J3MDR4"/>
<sequence>MTKRKIEIDRIKNDEARQVCFSKRRAGAFKKASELYALCGAEVAMLVKSPAGNFYSFGAPSAGSVLTRFHAATTAGEHYSTLLGVGMHCDNSVTIALHELNQQHVELQKQLQAQNEKMKLLQEAAKMESGGRVMCLLDSKVGDMSQEDLEEFSIVLGSVKGMIRGAINRLYQNYAMLSNAMHVQHSVTTTPNQQFLLSGEDVKPMTHHVPSSSYGWNTMIDGKPNSCDAQDVGIMRHFPK</sequence>
<keyword evidence="3" id="KW-0238">DNA-binding</keyword>
<keyword evidence="9" id="KW-1185">Reference proteome</keyword>
<evidence type="ECO:0000256" key="5">
    <source>
        <dbReference type="ARBA" id="ARBA00023242"/>
    </source>
</evidence>
<dbReference type="Gramene" id="OB06G21580.1">
    <property type="protein sequence ID" value="OB06G21580.1"/>
    <property type="gene ID" value="OB06G21580"/>
</dbReference>
<proteinExistence type="predicted"/>
<dbReference type="GO" id="GO:0005634">
    <property type="term" value="C:nucleus"/>
    <property type="evidence" value="ECO:0007669"/>
    <property type="project" value="UniProtKB-SubCell"/>
</dbReference>
<dbReference type="PRINTS" id="PR00404">
    <property type="entry name" value="MADSDOMAIN"/>
</dbReference>
<evidence type="ECO:0000256" key="1">
    <source>
        <dbReference type="ARBA" id="ARBA00004123"/>
    </source>
</evidence>
<keyword evidence="2" id="KW-0805">Transcription regulation</keyword>
<dbReference type="Proteomes" id="UP000006038">
    <property type="component" value="Chromosome 6"/>
</dbReference>
<name>J3MDR4_ORYBR</name>
<dbReference type="HOGENOM" id="CLU_053053_5_6_1"/>
<keyword evidence="4" id="KW-0804">Transcription</keyword>
<keyword evidence="5" id="KW-0539">Nucleus</keyword>
<evidence type="ECO:0000313" key="8">
    <source>
        <dbReference type="EnsemblPlants" id="OB06G21580.1"/>
    </source>
</evidence>
<reference evidence="8" key="1">
    <citation type="journal article" date="2013" name="Nat. Commun.">
        <title>Whole-genome sequencing of Oryza brachyantha reveals mechanisms underlying Oryza genome evolution.</title>
        <authorList>
            <person name="Chen J."/>
            <person name="Huang Q."/>
            <person name="Gao D."/>
            <person name="Wang J."/>
            <person name="Lang Y."/>
            <person name="Liu T."/>
            <person name="Li B."/>
            <person name="Bai Z."/>
            <person name="Luis Goicoechea J."/>
            <person name="Liang C."/>
            <person name="Chen C."/>
            <person name="Zhang W."/>
            <person name="Sun S."/>
            <person name="Liao Y."/>
            <person name="Zhang X."/>
            <person name="Yang L."/>
            <person name="Song C."/>
            <person name="Wang M."/>
            <person name="Shi J."/>
            <person name="Liu G."/>
            <person name="Liu J."/>
            <person name="Zhou H."/>
            <person name="Zhou W."/>
            <person name="Yu Q."/>
            <person name="An N."/>
            <person name="Chen Y."/>
            <person name="Cai Q."/>
            <person name="Wang B."/>
            <person name="Liu B."/>
            <person name="Min J."/>
            <person name="Huang Y."/>
            <person name="Wu H."/>
            <person name="Li Z."/>
            <person name="Zhang Y."/>
            <person name="Yin Y."/>
            <person name="Song W."/>
            <person name="Jiang J."/>
            <person name="Jackson S.A."/>
            <person name="Wing R.A."/>
            <person name="Wang J."/>
            <person name="Chen M."/>
        </authorList>
    </citation>
    <scope>NUCLEOTIDE SEQUENCE [LARGE SCALE GENOMIC DNA]</scope>
    <source>
        <strain evidence="8">cv. IRGC 101232</strain>
    </source>
</reference>